<feature type="transmembrane region" description="Helical" evidence="12">
    <location>
        <begin position="299"/>
        <end position="321"/>
    </location>
</feature>
<evidence type="ECO:0000313" key="16">
    <source>
        <dbReference type="EMBL" id="CUV58929.1"/>
    </source>
</evidence>
<feature type="transmembrane region" description="Helical" evidence="12">
    <location>
        <begin position="269"/>
        <end position="287"/>
    </location>
</feature>
<accession>A0A0S4X5D9</accession>
<name>A0A0S4X5D9_RALSL</name>
<dbReference type="EMBL" id="LN899822">
    <property type="protein sequence ID" value="CUV58929.1"/>
    <property type="molecule type" value="Genomic_DNA"/>
</dbReference>
<evidence type="ECO:0000256" key="6">
    <source>
        <dbReference type="ARBA" id="ARBA00023002"/>
    </source>
</evidence>
<dbReference type="PANTHER" id="PTHR35457:SF1">
    <property type="entry name" value="HEME A SYNTHASE"/>
    <property type="match status" value="1"/>
</dbReference>
<dbReference type="GO" id="GO:0006784">
    <property type="term" value="P:heme A biosynthetic process"/>
    <property type="evidence" value="ECO:0007669"/>
    <property type="project" value="InterPro"/>
</dbReference>
<dbReference type="PANTHER" id="PTHR35457">
    <property type="entry name" value="HEME A SYNTHASE"/>
    <property type="match status" value="1"/>
</dbReference>
<reference evidence="16" key="1">
    <citation type="submission" date="2015-10" db="EMBL/GenBank/DDBJ databases">
        <authorList>
            <person name="Gilbert D.G."/>
        </authorList>
    </citation>
    <scope>NUCLEOTIDE SEQUENCE</scope>
    <source>
        <strain evidence="16">Phyl III-seqv23</strain>
    </source>
</reference>
<dbReference type="GO" id="GO:0016020">
    <property type="term" value="C:membrane"/>
    <property type="evidence" value="ECO:0007669"/>
    <property type="project" value="UniProtKB-SubCell"/>
</dbReference>
<feature type="transmembrane region" description="Helical" evidence="12">
    <location>
        <begin position="327"/>
        <end position="347"/>
    </location>
</feature>
<feature type="transmembrane region" description="Helical" evidence="12">
    <location>
        <begin position="132"/>
        <end position="152"/>
    </location>
</feature>
<sequence>MLLQLASIGVLIALIPLCYVAVKGDRNKYRKLVWITAFLTLDLIMFGSFTRLTDSGLGCPDWPGCYGTSNPFHALDDIHAAQAAMPSGPVTWMKAWIEMTHRYFALALGVLIITLVVLAWAKRRELRQSPWYATAVLGLVCLQGAFGAWTVTLKLQPAIVVTHLLLGMSLLAALIWLGCKNDAPRLVDGRGASLRVPAAIGLALLVAQIALGGWVSTNYAVLACTDFPLCNGQWVPPMDFAHGFTFWRELGRTAGGDFISHDALVAIHWTHRVFAAVVLGYLAWLGLRARRVAGIARVATVLLTVLAVQLATGLSNIVLGWPLLAAVAHNGGAALLLLLMVRLHYLIGLAQARAPMSAAVAAV</sequence>
<keyword evidence="2" id="KW-1003">Cell membrane</keyword>
<evidence type="ECO:0000313" key="13">
    <source>
        <dbReference type="EMBL" id="CUV24385.1"/>
    </source>
</evidence>
<dbReference type="InterPro" id="IPR050450">
    <property type="entry name" value="COX15/CtaA_HemeA_synthase"/>
</dbReference>
<dbReference type="GO" id="GO:0046872">
    <property type="term" value="F:metal ion binding"/>
    <property type="evidence" value="ECO:0007669"/>
    <property type="project" value="UniProtKB-KW"/>
</dbReference>
<keyword evidence="7" id="KW-0408">Iron</keyword>
<proteinExistence type="predicted"/>
<evidence type="ECO:0000256" key="5">
    <source>
        <dbReference type="ARBA" id="ARBA00022989"/>
    </source>
</evidence>
<feature type="transmembrane region" description="Helical" evidence="12">
    <location>
        <begin position="158"/>
        <end position="177"/>
    </location>
</feature>
<feature type="transmembrane region" description="Helical" evidence="12">
    <location>
        <begin position="34"/>
        <end position="52"/>
    </location>
</feature>
<evidence type="ECO:0000256" key="8">
    <source>
        <dbReference type="ARBA" id="ARBA00023133"/>
    </source>
</evidence>
<keyword evidence="9 12" id="KW-0472">Membrane</keyword>
<feature type="transmembrane region" description="Helical" evidence="12">
    <location>
        <begin position="198"/>
        <end position="217"/>
    </location>
</feature>
<comment type="subcellular location">
    <subcellularLocation>
        <location evidence="1">Membrane</location>
        <topology evidence="1">Multi-pass membrane protein</topology>
    </subcellularLocation>
</comment>
<evidence type="ECO:0000256" key="2">
    <source>
        <dbReference type="ARBA" id="ARBA00022475"/>
    </source>
</evidence>
<feature type="transmembrane region" description="Helical" evidence="12">
    <location>
        <begin position="103"/>
        <end position="120"/>
    </location>
</feature>
<evidence type="ECO:0000256" key="4">
    <source>
        <dbReference type="ARBA" id="ARBA00022723"/>
    </source>
</evidence>
<dbReference type="Pfam" id="PF02628">
    <property type="entry name" value="COX15-CtaA"/>
    <property type="match status" value="1"/>
</dbReference>
<organism evidence="16">
    <name type="scientific">Ralstonia solanacearum</name>
    <name type="common">Pseudomonas solanacearum</name>
    <dbReference type="NCBI Taxonomy" id="305"/>
    <lineage>
        <taxon>Bacteria</taxon>
        <taxon>Pseudomonadati</taxon>
        <taxon>Pseudomonadota</taxon>
        <taxon>Betaproteobacteria</taxon>
        <taxon>Burkholderiales</taxon>
        <taxon>Burkholderiaceae</taxon>
        <taxon>Ralstonia</taxon>
        <taxon>Ralstonia solanacearum species complex</taxon>
    </lineage>
</organism>
<evidence type="ECO:0000313" key="15">
    <source>
        <dbReference type="EMBL" id="CUV40341.1"/>
    </source>
</evidence>
<evidence type="ECO:0000256" key="12">
    <source>
        <dbReference type="SAM" id="Phobius"/>
    </source>
</evidence>
<dbReference type="GO" id="GO:0016491">
    <property type="term" value="F:oxidoreductase activity"/>
    <property type="evidence" value="ECO:0007669"/>
    <property type="project" value="UniProtKB-KW"/>
</dbReference>
<keyword evidence="4" id="KW-0479">Metal-binding</keyword>
<comment type="pathway">
    <text evidence="11">Porphyrin-containing compound metabolism.</text>
</comment>
<evidence type="ECO:0000256" key="11">
    <source>
        <dbReference type="ARBA" id="ARBA00023444"/>
    </source>
</evidence>
<dbReference type="EMBL" id="LN899825">
    <property type="protein sequence ID" value="CUV37288.1"/>
    <property type="molecule type" value="Genomic_DNA"/>
</dbReference>
<keyword evidence="5 12" id="KW-1133">Transmembrane helix</keyword>
<keyword evidence="6" id="KW-0560">Oxidoreductase</keyword>
<dbReference type="EMBL" id="LN899826">
    <property type="protein sequence ID" value="CUV40341.1"/>
    <property type="molecule type" value="Genomic_DNA"/>
</dbReference>
<protein>
    <submittedName>
        <fullName evidence="16">Putative heme o oxygenase (Cytochrome aa3-controlling) transmembrane protein</fullName>
    </submittedName>
</protein>
<gene>
    <name evidence="16" type="primary">ctaA</name>
    <name evidence="16" type="ORF">RD1301_v1_120003</name>
    <name evidence="13" type="ORF">RUN1744_v1_630017</name>
    <name evidence="14" type="ORF">TD1301_v1_3130013</name>
    <name evidence="15" type="ORF">TF3108_v1_430119</name>
</gene>
<feature type="transmembrane region" description="Helical" evidence="12">
    <location>
        <begin position="6"/>
        <end position="22"/>
    </location>
</feature>
<evidence type="ECO:0000256" key="10">
    <source>
        <dbReference type="ARBA" id="ARBA00023157"/>
    </source>
</evidence>
<evidence type="ECO:0000256" key="3">
    <source>
        <dbReference type="ARBA" id="ARBA00022692"/>
    </source>
</evidence>
<keyword evidence="3 12" id="KW-0812">Transmembrane</keyword>
<evidence type="ECO:0000256" key="7">
    <source>
        <dbReference type="ARBA" id="ARBA00023004"/>
    </source>
</evidence>
<keyword evidence="8" id="KW-0350">Heme biosynthesis</keyword>
<keyword evidence="10" id="KW-1015">Disulfide bond</keyword>
<dbReference type="InterPro" id="IPR003780">
    <property type="entry name" value="COX15/CtaA_fam"/>
</dbReference>
<evidence type="ECO:0000313" key="14">
    <source>
        <dbReference type="EMBL" id="CUV37288.1"/>
    </source>
</evidence>
<dbReference type="EMBL" id="LN899823">
    <property type="protein sequence ID" value="CUV24385.1"/>
    <property type="molecule type" value="Genomic_DNA"/>
</dbReference>
<dbReference type="AlphaFoldDB" id="A0A0S4X5D9"/>
<evidence type="ECO:0000256" key="1">
    <source>
        <dbReference type="ARBA" id="ARBA00004141"/>
    </source>
</evidence>
<evidence type="ECO:0000256" key="9">
    <source>
        <dbReference type="ARBA" id="ARBA00023136"/>
    </source>
</evidence>